<feature type="region of interest" description="Disordered" evidence="1">
    <location>
        <begin position="144"/>
        <end position="175"/>
    </location>
</feature>
<protein>
    <submittedName>
        <fullName evidence="2">Uncharacterized protein</fullName>
    </submittedName>
</protein>
<reference evidence="2" key="1">
    <citation type="submission" date="2020-05" db="EMBL/GenBank/DDBJ databases">
        <title>Mycena genomes resolve the evolution of fungal bioluminescence.</title>
        <authorList>
            <person name="Tsai I.J."/>
        </authorList>
    </citation>
    <scope>NUCLEOTIDE SEQUENCE</scope>
    <source>
        <strain evidence="2">110903Hualien_Pintung</strain>
    </source>
</reference>
<evidence type="ECO:0000313" key="3">
    <source>
        <dbReference type="Proteomes" id="UP000613580"/>
    </source>
</evidence>
<comment type="caution">
    <text evidence="2">The sequence shown here is derived from an EMBL/GenBank/DDBJ whole genome shotgun (WGS) entry which is preliminary data.</text>
</comment>
<keyword evidence="3" id="KW-1185">Reference proteome</keyword>
<proteinExistence type="predicted"/>
<dbReference type="AlphaFoldDB" id="A0A8H6WMW9"/>
<dbReference type="EMBL" id="JACAZE010000004">
    <property type="protein sequence ID" value="KAF7318204.1"/>
    <property type="molecule type" value="Genomic_DNA"/>
</dbReference>
<gene>
    <name evidence="2" type="ORF">HMN09_00328700</name>
</gene>
<name>A0A8H6WMW9_MYCCL</name>
<dbReference type="OrthoDB" id="3236156at2759"/>
<evidence type="ECO:0000256" key="1">
    <source>
        <dbReference type="SAM" id="MobiDB-lite"/>
    </source>
</evidence>
<accession>A0A8H6WMW9</accession>
<organism evidence="2 3">
    <name type="scientific">Mycena chlorophos</name>
    <name type="common">Agaric fungus</name>
    <name type="synonym">Agaricus chlorophos</name>
    <dbReference type="NCBI Taxonomy" id="658473"/>
    <lineage>
        <taxon>Eukaryota</taxon>
        <taxon>Fungi</taxon>
        <taxon>Dikarya</taxon>
        <taxon>Basidiomycota</taxon>
        <taxon>Agaricomycotina</taxon>
        <taxon>Agaricomycetes</taxon>
        <taxon>Agaricomycetidae</taxon>
        <taxon>Agaricales</taxon>
        <taxon>Marasmiineae</taxon>
        <taxon>Mycenaceae</taxon>
        <taxon>Mycena</taxon>
    </lineage>
</organism>
<feature type="region of interest" description="Disordered" evidence="1">
    <location>
        <begin position="43"/>
        <end position="62"/>
    </location>
</feature>
<sequence>MPSVDRGAWTELGLGIKKKATSLQKLSRLANLKRGKSFPALAVDSEDPIEKQRKTELAEEKRRAADYQSRFYNASKKLKRRDASKVKARNTSSVKLGQEQALRIAAEAHSRAKAVEVDKMGMKLRAAKSAADLARAKCEKKQKENDALQKVKTRRVAQQDAAVNRATTKQAKKQREAHTYHLKNKSGIIPDKARRFVAKLICDYKIPAKNVDAIIHATMEEAGMVVEGSIGRTSMGRLTREAGIAAKALVAQKLLTAKSNTLGSDGSTIRNENIESRTLVTINQDGTRTELSAGVSGALTHKSEDQLVGWRETMADFVEIFSDSPLADSLEGYEGLDLRRLGDAPIWAKNTGLHTDHAPDQKKLAQLMEKLKIDCEREIRGEKAIQAGSKEAELLQIIRCDTTAIGEAGGFDAWSALSEDERQRRSAAKWKEACRQRGEEEVSRLNPEERRLASLWVWAGCCMHKELNATKAGSAGLTAYWLKHNLSSPMKHFNRDNDMARRWGGQAAEHAEAVSVGGADKTAYAAGCIFGRNRRSRAFGQQDSAKARWLDLFGYSIAIPDTSANRFQSKCRVAEILILHYTDFIAFLLDIKDGKESRAFNHMEQNLYNALHCPETLQELAVFALINQAVNAPYASATRGGTTTSHLELGPLHNQLKSHLQKIQRNPELLFGPSATYETATLDGQPWERPEVIYRIQSVAPGMPHLAGLIVSWCEHTLPKWDEFTTEFVENGPIAVLSEEERRLAWMRASNCENEGQLGLSKRELQANPTLTLDIFNARLMHRKNDVGRWLADMAVRDPKMSTRFHAYTRKKARIQASAGNHRKWLLASAKRKRAVVDAKRAKDAVSKAQKQKAADELAAVVPLTTRVAAQAAFDAKSAKDGRIDVPGLRLQLKWYAQYIDINCSAPSGLNRKPAFDKLLECIDRYALEVVPKLGGASEGVSELQLVDDEYSDDEPDLAAKES</sequence>
<dbReference type="Proteomes" id="UP000613580">
    <property type="component" value="Unassembled WGS sequence"/>
</dbReference>
<feature type="compositionally biased region" description="Basic and acidic residues" evidence="1">
    <location>
        <begin position="48"/>
        <end position="62"/>
    </location>
</feature>
<evidence type="ECO:0000313" key="2">
    <source>
        <dbReference type="EMBL" id="KAF7318204.1"/>
    </source>
</evidence>